<reference evidence="1 2" key="1">
    <citation type="journal article" date="2012" name="Appl. Environ. Microbiol.">
        <title>Genome Sequence of Thermotolerant Bacillus methanolicus: Features and Regulation Related to Methylotrophy and Production of L-Lysine and L-Glutamate from Methanol.</title>
        <authorList>
            <person name="Heggeset T.M."/>
            <person name="Krog A."/>
            <person name="Balzer S."/>
            <person name="Wentzel A."/>
            <person name="Ellingsen T.E."/>
            <person name="Brautaset T."/>
        </authorList>
    </citation>
    <scope>NUCLEOTIDE SEQUENCE [LARGE SCALE GENOMIC DNA]</scope>
    <source>
        <strain evidence="1 2">PB1</strain>
    </source>
</reference>
<keyword evidence="2" id="KW-1185">Reference proteome</keyword>
<name>I3DUU8_BACMT</name>
<dbReference type="Proteomes" id="UP000010523">
    <property type="component" value="Unassembled WGS sequence"/>
</dbReference>
<organism evidence="1 2">
    <name type="scientific">Bacillus methanolicus PB1</name>
    <dbReference type="NCBI Taxonomy" id="997296"/>
    <lineage>
        <taxon>Bacteria</taxon>
        <taxon>Bacillati</taxon>
        <taxon>Bacillota</taxon>
        <taxon>Bacilli</taxon>
        <taxon>Bacillales</taxon>
        <taxon>Bacillaceae</taxon>
        <taxon>Bacillus</taxon>
    </lineage>
</organism>
<protein>
    <submittedName>
        <fullName evidence="1">Uncharacterized protein</fullName>
    </submittedName>
</protein>
<dbReference type="EMBL" id="AFEU01000003">
    <property type="protein sequence ID" value="EIJ78019.1"/>
    <property type="molecule type" value="Genomic_DNA"/>
</dbReference>
<evidence type="ECO:0000313" key="2">
    <source>
        <dbReference type="Proteomes" id="UP000010523"/>
    </source>
</evidence>
<dbReference type="RefSeq" id="WP_004436165.1">
    <property type="nucleotide sequence ID" value="NZ_AFEU01000003.1"/>
</dbReference>
<accession>I3DUU8</accession>
<gene>
    <name evidence="1" type="ORF">PB1_10654</name>
</gene>
<sequence length="93" mass="11084">MQFEGNNTYLNRKTGEIISVSQDDLRAAENDDPFEHLPEWHQEAMKVAIDVIENYEDYKRLPTKYDINEYDMMADFCFTINDERNKKLLFNAI</sequence>
<dbReference type="eggNOG" id="ENOG5033017">
    <property type="taxonomic scope" value="Bacteria"/>
</dbReference>
<evidence type="ECO:0000313" key="1">
    <source>
        <dbReference type="EMBL" id="EIJ78019.1"/>
    </source>
</evidence>
<dbReference type="PATRIC" id="fig|997296.3.peg.2235"/>
<comment type="caution">
    <text evidence="1">The sequence shown here is derived from an EMBL/GenBank/DDBJ whole genome shotgun (WGS) entry which is preliminary data.</text>
</comment>
<dbReference type="STRING" id="997296.PB1_10654"/>
<proteinExistence type="predicted"/>
<dbReference type="AlphaFoldDB" id="I3DUU8"/>